<evidence type="ECO:0000256" key="8">
    <source>
        <dbReference type="SAM" id="Phobius"/>
    </source>
</evidence>
<sequence length="530" mass="60915">MKSKSTIIFWAGLVFSYFLTRLVNLKLIPIFTDEAIYTYWAQVALNDPAQRFISLQDGKQPLFIWLAAIMQKVVSDPLIGSRLVSVFAGFGSIIGIYLLAKELFRASENPVMQSVNKQEIAKRRKREPRSIDRGNLFSEKVAKIAAFLYLILPFTLLYDKLSLFDSLLTMFGIYAVLLTVKMIKEPKLDLALLNGLTIGAALITKSSGSFFLYLLPFSLILFDFSKKDWKQKVTRWIGFSALTFVIAQSIYNSLRLSPLFYIIERKNYEFIRPLSEVIKDPSLHLYSNAQSLLGWLITYIGIFLFIIFLSATFYGISQKDRRIFYLLLLFLVPFIAESLFNQILYPRFILFYLPPAILAVSWGFVSFMGVSTKWNKILIFIFAASIVIPVVKSFFILTNPPISKIPQSDSNQYFNDWPAGYGVNEVVEIIDKESRDKEVYIGTQGTFGLFPYALNIYFRENKNVHIFSYWPVDPEILPSEIMGYAKANKTYFVFNENQKEIKNPNLSLIAKYQKGIGESYMRLYAINPVQ</sequence>
<keyword evidence="2" id="KW-1003">Cell membrane</keyword>
<dbReference type="GO" id="GO:0005886">
    <property type="term" value="C:plasma membrane"/>
    <property type="evidence" value="ECO:0007669"/>
    <property type="project" value="UniProtKB-SubCell"/>
</dbReference>
<keyword evidence="5 8" id="KW-0812">Transmembrane</keyword>
<evidence type="ECO:0000256" key="6">
    <source>
        <dbReference type="ARBA" id="ARBA00022989"/>
    </source>
</evidence>
<gene>
    <name evidence="9" type="ORF">A3D07_04195</name>
</gene>
<feature type="transmembrane region" description="Helical" evidence="8">
    <location>
        <begin position="292"/>
        <end position="316"/>
    </location>
</feature>
<evidence type="ECO:0000256" key="7">
    <source>
        <dbReference type="ARBA" id="ARBA00023136"/>
    </source>
</evidence>
<evidence type="ECO:0000256" key="3">
    <source>
        <dbReference type="ARBA" id="ARBA00022676"/>
    </source>
</evidence>
<accession>A0A1F5GEG5</accession>
<dbReference type="InterPro" id="IPR050297">
    <property type="entry name" value="LipidA_mod_glycosyltrf_83"/>
</dbReference>
<dbReference type="AlphaFoldDB" id="A0A1F5GEG5"/>
<keyword evidence="7 8" id="KW-0472">Membrane</keyword>
<feature type="transmembrane region" description="Helical" evidence="8">
    <location>
        <begin position="323"/>
        <end position="343"/>
    </location>
</feature>
<feature type="transmembrane region" description="Helical" evidence="8">
    <location>
        <begin position="6"/>
        <end position="23"/>
    </location>
</feature>
<comment type="caution">
    <text evidence="9">The sequence shown here is derived from an EMBL/GenBank/DDBJ whole genome shotgun (WGS) entry which is preliminary data.</text>
</comment>
<feature type="transmembrane region" description="Helical" evidence="8">
    <location>
        <begin position="163"/>
        <end position="183"/>
    </location>
</feature>
<protein>
    <submittedName>
        <fullName evidence="9">Uncharacterized protein</fullName>
    </submittedName>
</protein>
<organism evidence="9 10">
    <name type="scientific">Candidatus Curtissbacteria bacterium RIFCSPHIGHO2_02_FULL_42_15</name>
    <dbReference type="NCBI Taxonomy" id="1797716"/>
    <lineage>
        <taxon>Bacteria</taxon>
        <taxon>Candidatus Curtissiibacteriota</taxon>
    </lineage>
</organism>
<evidence type="ECO:0000256" key="4">
    <source>
        <dbReference type="ARBA" id="ARBA00022679"/>
    </source>
</evidence>
<feature type="transmembrane region" description="Helical" evidence="8">
    <location>
        <begin position="377"/>
        <end position="397"/>
    </location>
</feature>
<reference evidence="9 10" key="1">
    <citation type="journal article" date="2016" name="Nat. Commun.">
        <title>Thousands of microbial genomes shed light on interconnected biogeochemical processes in an aquifer system.</title>
        <authorList>
            <person name="Anantharaman K."/>
            <person name="Brown C.T."/>
            <person name="Hug L.A."/>
            <person name="Sharon I."/>
            <person name="Castelle C.J."/>
            <person name="Probst A.J."/>
            <person name="Thomas B.C."/>
            <person name="Singh A."/>
            <person name="Wilkins M.J."/>
            <person name="Karaoz U."/>
            <person name="Brodie E.L."/>
            <person name="Williams K.H."/>
            <person name="Hubbard S.S."/>
            <person name="Banfield J.F."/>
        </authorList>
    </citation>
    <scope>NUCLEOTIDE SEQUENCE [LARGE SCALE GENOMIC DNA]</scope>
</reference>
<dbReference type="GO" id="GO:0009103">
    <property type="term" value="P:lipopolysaccharide biosynthetic process"/>
    <property type="evidence" value="ECO:0007669"/>
    <property type="project" value="UniProtKB-ARBA"/>
</dbReference>
<dbReference type="PANTHER" id="PTHR33908">
    <property type="entry name" value="MANNOSYLTRANSFERASE YKCB-RELATED"/>
    <property type="match status" value="1"/>
</dbReference>
<dbReference type="GO" id="GO:0016763">
    <property type="term" value="F:pentosyltransferase activity"/>
    <property type="evidence" value="ECO:0007669"/>
    <property type="project" value="TreeGrafter"/>
</dbReference>
<name>A0A1F5GEG5_9BACT</name>
<evidence type="ECO:0000313" key="10">
    <source>
        <dbReference type="Proteomes" id="UP000177124"/>
    </source>
</evidence>
<feature type="transmembrane region" description="Helical" evidence="8">
    <location>
        <begin position="233"/>
        <end position="251"/>
    </location>
</feature>
<dbReference type="Proteomes" id="UP000177124">
    <property type="component" value="Unassembled WGS sequence"/>
</dbReference>
<keyword evidence="3" id="KW-0328">Glycosyltransferase</keyword>
<dbReference type="PANTHER" id="PTHR33908:SF11">
    <property type="entry name" value="MEMBRANE PROTEIN"/>
    <property type="match status" value="1"/>
</dbReference>
<comment type="subcellular location">
    <subcellularLocation>
        <location evidence="1">Cell membrane</location>
        <topology evidence="1">Multi-pass membrane protein</topology>
    </subcellularLocation>
</comment>
<evidence type="ECO:0000313" key="9">
    <source>
        <dbReference type="EMBL" id="OGD90249.1"/>
    </source>
</evidence>
<keyword evidence="4" id="KW-0808">Transferase</keyword>
<dbReference type="EMBL" id="MFBF01000050">
    <property type="protein sequence ID" value="OGD90249.1"/>
    <property type="molecule type" value="Genomic_DNA"/>
</dbReference>
<feature type="transmembrane region" description="Helical" evidence="8">
    <location>
        <begin position="195"/>
        <end position="221"/>
    </location>
</feature>
<evidence type="ECO:0000256" key="1">
    <source>
        <dbReference type="ARBA" id="ARBA00004651"/>
    </source>
</evidence>
<feature type="transmembrane region" description="Helical" evidence="8">
    <location>
        <begin position="79"/>
        <end position="100"/>
    </location>
</feature>
<evidence type="ECO:0000256" key="5">
    <source>
        <dbReference type="ARBA" id="ARBA00022692"/>
    </source>
</evidence>
<feature type="transmembrane region" description="Helical" evidence="8">
    <location>
        <begin position="349"/>
        <end position="370"/>
    </location>
</feature>
<evidence type="ECO:0000256" key="2">
    <source>
        <dbReference type="ARBA" id="ARBA00022475"/>
    </source>
</evidence>
<proteinExistence type="predicted"/>
<keyword evidence="6 8" id="KW-1133">Transmembrane helix</keyword>
<dbReference type="STRING" id="1797716.A3D07_04195"/>